<feature type="transmembrane region" description="Helical" evidence="7">
    <location>
        <begin position="187"/>
        <end position="205"/>
    </location>
</feature>
<name>A0ABU5T325_9MICC</name>
<feature type="transmembrane region" description="Helical" evidence="7">
    <location>
        <begin position="268"/>
        <end position="290"/>
    </location>
</feature>
<keyword evidence="5 7" id="KW-0472">Membrane</keyword>
<organism evidence="8 9">
    <name type="scientific">Sinomonas terricola</name>
    <dbReference type="NCBI Taxonomy" id="3110330"/>
    <lineage>
        <taxon>Bacteria</taxon>
        <taxon>Bacillati</taxon>
        <taxon>Actinomycetota</taxon>
        <taxon>Actinomycetes</taxon>
        <taxon>Micrococcales</taxon>
        <taxon>Micrococcaceae</taxon>
        <taxon>Sinomonas</taxon>
    </lineage>
</organism>
<feature type="transmembrane region" description="Helical" evidence="7">
    <location>
        <begin position="373"/>
        <end position="398"/>
    </location>
</feature>
<keyword evidence="3 7" id="KW-0812">Transmembrane</keyword>
<reference evidence="8 9" key="1">
    <citation type="submission" date="2023-12" db="EMBL/GenBank/DDBJ databases">
        <title>Sinomonas terricola sp. nov, isolated from litchi orchard soil in Guangdong, PR China.</title>
        <authorList>
            <person name="Jiaxin W."/>
            <person name="Yang Z."/>
            <person name="Honghui Z."/>
        </authorList>
    </citation>
    <scope>NUCLEOTIDE SEQUENCE [LARGE SCALE GENOMIC DNA]</scope>
    <source>
        <strain evidence="8 9">JGH33</strain>
    </source>
</reference>
<evidence type="ECO:0000313" key="8">
    <source>
        <dbReference type="EMBL" id="MEA5454068.1"/>
    </source>
</evidence>
<sequence>MRGEAASLKELDPSGRLYNEDLAPAAERKWKAYNFFAVWMSSIHNIGTYTFVAGLFTLGLNGWQVLASILIGTGILFVGMNWAGKMGQATGVPFPVMARISFGIWGANIPALIRAVIAICWYGIQTYLASMAVVVLLLRIDPDLKRFEEQSFLGLSYLGWACFILLWVLQLLVITRGMEAVRRFQDWAGPIIWVVMLAMAVWLFAAAGWNIPMDLSIHPLAGGDAFRGVLTGAFLLVATYATMLLNYCDFTRFAKSKRDVVRGNFWGIPVNFAAFAAISITMTIGTVVVFGDAITDPALIIAKVPDTTVLIIGALMFIVATIGVNVVLNFVSPAFDLANVWPKRITFKRGGLISAVLALLVMPWNLYSNPVVVNYFLGGLGAFLGPLFGIMAADYFLIRKGIVNIRELYRSDERGEYYYRRGINPRALAVFVPTAAVSAVLALVPAFAAAAPFSWPISVVASAFAYYFVARTTTARATAGRTTAGRATVGGSTRAAGDPDELAGELSLD</sequence>
<evidence type="ECO:0000256" key="4">
    <source>
        <dbReference type="ARBA" id="ARBA00022989"/>
    </source>
</evidence>
<feature type="transmembrane region" description="Helical" evidence="7">
    <location>
        <begin position="65"/>
        <end position="84"/>
    </location>
</feature>
<evidence type="ECO:0000256" key="3">
    <source>
        <dbReference type="ARBA" id="ARBA00022692"/>
    </source>
</evidence>
<dbReference type="InterPro" id="IPR045225">
    <property type="entry name" value="Uracil/uridine/allantoin_perm"/>
</dbReference>
<dbReference type="InterPro" id="IPR001248">
    <property type="entry name" value="Pur-cyt_permease"/>
</dbReference>
<feature type="compositionally biased region" description="Acidic residues" evidence="6">
    <location>
        <begin position="498"/>
        <end position="509"/>
    </location>
</feature>
<dbReference type="RefSeq" id="WP_323277856.1">
    <property type="nucleotide sequence ID" value="NZ_JAYGGQ010000002.1"/>
</dbReference>
<feature type="transmembrane region" description="Helical" evidence="7">
    <location>
        <begin position="36"/>
        <end position="58"/>
    </location>
</feature>
<evidence type="ECO:0000256" key="5">
    <source>
        <dbReference type="ARBA" id="ARBA00023136"/>
    </source>
</evidence>
<evidence type="ECO:0000256" key="2">
    <source>
        <dbReference type="ARBA" id="ARBA00008974"/>
    </source>
</evidence>
<dbReference type="Proteomes" id="UP001304769">
    <property type="component" value="Unassembled WGS sequence"/>
</dbReference>
<feature type="transmembrane region" description="Helical" evidence="7">
    <location>
        <begin position="120"/>
        <end position="140"/>
    </location>
</feature>
<feature type="transmembrane region" description="Helical" evidence="7">
    <location>
        <begin position="152"/>
        <end position="175"/>
    </location>
</feature>
<feature type="transmembrane region" description="Helical" evidence="7">
    <location>
        <begin position="310"/>
        <end position="331"/>
    </location>
</feature>
<keyword evidence="4 7" id="KW-1133">Transmembrane helix</keyword>
<comment type="similarity">
    <text evidence="2">Belongs to the purine-cytosine permease (2.A.39) family.</text>
</comment>
<evidence type="ECO:0000256" key="7">
    <source>
        <dbReference type="SAM" id="Phobius"/>
    </source>
</evidence>
<evidence type="ECO:0000313" key="9">
    <source>
        <dbReference type="Proteomes" id="UP001304769"/>
    </source>
</evidence>
<feature type="transmembrane region" description="Helical" evidence="7">
    <location>
        <begin position="427"/>
        <end position="447"/>
    </location>
</feature>
<keyword evidence="9" id="KW-1185">Reference proteome</keyword>
<dbReference type="PANTHER" id="PTHR30618:SF6">
    <property type="entry name" value="NCS1 FAMILY NUCLEOBASE:CATION SYMPORTER-1"/>
    <property type="match status" value="1"/>
</dbReference>
<feature type="transmembrane region" description="Helical" evidence="7">
    <location>
        <begin position="225"/>
        <end position="247"/>
    </location>
</feature>
<feature type="region of interest" description="Disordered" evidence="6">
    <location>
        <begin position="488"/>
        <end position="509"/>
    </location>
</feature>
<proteinExistence type="inferred from homology"/>
<feature type="transmembrane region" description="Helical" evidence="7">
    <location>
        <begin position="453"/>
        <end position="470"/>
    </location>
</feature>
<dbReference type="Gene3D" id="1.10.4160.10">
    <property type="entry name" value="Hydantoin permease"/>
    <property type="match status" value="1"/>
</dbReference>
<gene>
    <name evidence="8" type="ORF">SPF06_04960</name>
</gene>
<protein>
    <submittedName>
        <fullName evidence="8">NCS1 family nucleobase:cation symporter-1</fullName>
    </submittedName>
</protein>
<evidence type="ECO:0000256" key="6">
    <source>
        <dbReference type="SAM" id="MobiDB-lite"/>
    </source>
</evidence>
<dbReference type="CDD" id="cd11555">
    <property type="entry name" value="SLC-NCS1sbd_u1"/>
    <property type="match status" value="1"/>
</dbReference>
<dbReference type="Pfam" id="PF02133">
    <property type="entry name" value="Transp_cyt_pur"/>
    <property type="match status" value="1"/>
</dbReference>
<comment type="subcellular location">
    <subcellularLocation>
        <location evidence="1">Membrane</location>
        <topology evidence="1">Multi-pass membrane protein</topology>
    </subcellularLocation>
</comment>
<evidence type="ECO:0000256" key="1">
    <source>
        <dbReference type="ARBA" id="ARBA00004141"/>
    </source>
</evidence>
<comment type="caution">
    <text evidence="8">The sequence shown here is derived from an EMBL/GenBank/DDBJ whole genome shotgun (WGS) entry which is preliminary data.</text>
</comment>
<dbReference type="EMBL" id="JAYGGQ010000002">
    <property type="protein sequence ID" value="MEA5454068.1"/>
    <property type="molecule type" value="Genomic_DNA"/>
</dbReference>
<dbReference type="PANTHER" id="PTHR30618">
    <property type="entry name" value="NCS1 FAMILY PURINE/PYRIMIDINE TRANSPORTER"/>
    <property type="match status" value="1"/>
</dbReference>
<feature type="transmembrane region" description="Helical" evidence="7">
    <location>
        <begin position="351"/>
        <end position="367"/>
    </location>
</feature>
<accession>A0ABU5T325</accession>